<evidence type="ECO:0008006" key="4">
    <source>
        <dbReference type="Google" id="ProtNLM"/>
    </source>
</evidence>
<dbReference type="RefSeq" id="WP_092979071.1">
    <property type="nucleotide sequence ID" value="NZ_FPAT01000008.1"/>
</dbReference>
<reference evidence="3" key="1">
    <citation type="submission" date="2016-10" db="EMBL/GenBank/DDBJ databases">
        <authorList>
            <person name="Varghese N."/>
            <person name="Submissions S."/>
        </authorList>
    </citation>
    <scope>NUCLEOTIDE SEQUENCE [LARGE SCALE GENOMIC DNA]</scope>
    <source>
        <strain evidence="3">DSM 45501</strain>
    </source>
</reference>
<accession>A0A1I7ASX1</accession>
<keyword evidence="3" id="KW-1185">Reference proteome</keyword>
<gene>
    <name evidence="2" type="ORF">SAMN04487904_10846</name>
</gene>
<organism evidence="2 3">
    <name type="scientific">Actinopolyspora righensis</name>
    <dbReference type="NCBI Taxonomy" id="995060"/>
    <lineage>
        <taxon>Bacteria</taxon>
        <taxon>Bacillati</taxon>
        <taxon>Actinomycetota</taxon>
        <taxon>Actinomycetes</taxon>
        <taxon>Actinopolysporales</taxon>
        <taxon>Actinopolysporaceae</taxon>
        <taxon>Actinopolyspora</taxon>
        <taxon>Actinopolyspora alba group</taxon>
    </lineage>
</organism>
<dbReference type="Pfam" id="PF18844">
    <property type="entry name" value="baeRF_family2"/>
    <property type="match status" value="1"/>
</dbReference>
<protein>
    <recommendedName>
        <fullName evidence="4">Peptide chain release factor 1 (ERF1)</fullName>
    </recommendedName>
</protein>
<feature type="compositionally biased region" description="Basic and acidic residues" evidence="1">
    <location>
        <begin position="228"/>
        <end position="237"/>
    </location>
</feature>
<feature type="compositionally biased region" description="Basic and acidic residues" evidence="1">
    <location>
        <begin position="245"/>
        <end position="257"/>
    </location>
</feature>
<dbReference type="STRING" id="995060.SAMN04487904_10846"/>
<feature type="region of interest" description="Disordered" evidence="1">
    <location>
        <begin position="141"/>
        <end position="169"/>
    </location>
</feature>
<proteinExistence type="predicted"/>
<name>A0A1I7ASX1_9ACTN</name>
<evidence type="ECO:0000256" key="1">
    <source>
        <dbReference type="SAM" id="MobiDB-lite"/>
    </source>
</evidence>
<dbReference type="EMBL" id="FPAT01000008">
    <property type="protein sequence ID" value="SFT78020.1"/>
    <property type="molecule type" value="Genomic_DNA"/>
</dbReference>
<dbReference type="Proteomes" id="UP000199165">
    <property type="component" value="Unassembled WGS sequence"/>
</dbReference>
<dbReference type="AlphaFoldDB" id="A0A1I7ASX1"/>
<evidence type="ECO:0000313" key="3">
    <source>
        <dbReference type="Proteomes" id="UP000199165"/>
    </source>
</evidence>
<feature type="region of interest" description="Disordered" evidence="1">
    <location>
        <begin position="228"/>
        <end position="257"/>
    </location>
</feature>
<sequence length="379" mass="41644">MKLAYLQHLYQHRPPFVTVYLDTSADAEDARKAIELRWRSARERLSELGADDADLDAVERAVGSHSWRVGERGQVLVAAGGRVVFDDELPRPPTEFSDDELARVGPLPHLMPYLRLRSARIPHLLALVDHTGGDIHVIDAGRHSGGTTVQGDGSPVHKSHSAGEGDQKHHDNMVEEQWLRNAGQVAAEIDRQALLVGAEVIVLAGDVQQRKMVHDHLRKGLRDRVVDTEASHRDRNASEASLQREVSEAVDSARRERSESVVGEFERELGQRDRATDGWPDTVGALQRGQVAVLLREVSHSAEEPETLWIGTEPNQVATEERTLRDMGVSAPERVAADTAVLWSLVGTHADLVLVDPRRNSLTGGVASLLRYSDVGGGD</sequence>
<dbReference type="InterPro" id="IPR040701">
    <property type="entry name" value="Bact_RF_family2"/>
</dbReference>
<evidence type="ECO:0000313" key="2">
    <source>
        <dbReference type="EMBL" id="SFT78020.1"/>
    </source>
</evidence>